<dbReference type="GO" id="GO:0003700">
    <property type="term" value="F:DNA-binding transcription factor activity"/>
    <property type="evidence" value="ECO:0007669"/>
    <property type="project" value="TreeGrafter"/>
</dbReference>
<gene>
    <name evidence="6" type="ORF">CA982_03000</name>
</gene>
<dbReference type="GO" id="GO:0000976">
    <property type="term" value="F:transcription cis-regulatory region binding"/>
    <property type="evidence" value="ECO:0007669"/>
    <property type="project" value="TreeGrafter"/>
</dbReference>
<dbReference type="AlphaFoldDB" id="A0A243QIU6"/>
<dbReference type="InterPro" id="IPR036271">
    <property type="entry name" value="Tet_transcr_reg_TetR-rel_C_sf"/>
</dbReference>
<dbReference type="PANTHER" id="PTHR30055:SF234">
    <property type="entry name" value="HTH-TYPE TRANSCRIPTIONAL REGULATOR BETI"/>
    <property type="match status" value="1"/>
</dbReference>
<keyword evidence="1" id="KW-0805">Transcription regulation</keyword>
<evidence type="ECO:0000256" key="2">
    <source>
        <dbReference type="ARBA" id="ARBA00023125"/>
    </source>
</evidence>
<comment type="caution">
    <text evidence="6">The sequence shown here is derived from an EMBL/GenBank/DDBJ whole genome shotgun (WGS) entry which is preliminary data.</text>
</comment>
<evidence type="ECO:0000313" key="7">
    <source>
        <dbReference type="Proteomes" id="UP000194632"/>
    </source>
</evidence>
<dbReference type="PRINTS" id="PR00455">
    <property type="entry name" value="HTHTETR"/>
</dbReference>
<sequence>MTTRAESAAHTRQALLVAASALLDHGGPEAVTLREVGSGAGVSRSAAYRHFVGKDELLAAVAADAWAVVADGLDAISSDAERSPGDAVRSALHALSDLGLGRPHLYRLMFATPAGAPAIPAAARAQDGLVSLVGRIVGADAARHHAALLFAAAHGLTDLDTHGHLPPDKWHADRHTLIDLAVSSLPHGDNGNGAAGRTGNADV</sequence>
<protein>
    <submittedName>
        <fullName evidence="6">TetR family transcriptional regulator</fullName>
    </submittedName>
</protein>
<dbReference type="InterPro" id="IPR009057">
    <property type="entry name" value="Homeodomain-like_sf"/>
</dbReference>
<dbReference type="RefSeq" id="WP_086533854.1">
    <property type="nucleotide sequence ID" value="NZ_NGFO01000002.1"/>
</dbReference>
<accession>A0A243QIU6</accession>
<dbReference type="EMBL" id="NGFO01000002">
    <property type="protein sequence ID" value="OUC80715.1"/>
    <property type="molecule type" value="Genomic_DNA"/>
</dbReference>
<evidence type="ECO:0000256" key="1">
    <source>
        <dbReference type="ARBA" id="ARBA00023015"/>
    </source>
</evidence>
<dbReference type="STRING" id="417102.CA982_03000"/>
<evidence type="ECO:0000313" key="6">
    <source>
        <dbReference type="EMBL" id="OUC80715.1"/>
    </source>
</evidence>
<dbReference type="Pfam" id="PF00440">
    <property type="entry name" value="TetR_N"/>
    <property type="match status" value="1"/>
</dbReference>
<evidence type="ECO:0000256" key="3">
    <source>
        <dbReference type="ARBA" id="ARBA00023163"/>
    </source>
</evidence>
<name>A0A243QIU6_9ACTN</name>
<dbReference type="PANTHER" id="PTHR30055">
    <property type="entry name" value="HTH-TYPE TRANSCRIPTIONAL REGULATOR RUTR"/>
    <property type="match status" value="1"/>
</dbReference>
<dbReference type="InterPro" id="IPR050109">
    <property type="entry name" value="HTH-type_TetR-like_transc_reg"/>
</dbReference>
<dbReference type="InterPro" id="IPR001647">
    <property type="entry name" value="HTH_TetR"/>
</dbReference>
<dbReference type="SUPFAM" id="SSF48498">
    <property type="entry name" value="Tetracyclin repressor-like, C-terminal domain"/>
    <property type="match status" value="1"/>
</dbReference>
<dbReference type="PROSITE" id="PS50977">
    <property type="entry name" value="HTH_TETR_2"/>
    <property type="match status" value="1"/>
</dbReference>
<dbReference type="Gene3D" id="1.10.357.10">
    <property type="entry name" value="Tetracycline Repressor, domain 2"/>
    <property type="match status" value="1"/>
</dbReference>
<keyword evidence="2 4" id="KW-0238">DNA-binding</keyword>
<organism evidence="6 7">
    <name type="scientific">Gordonia lacunae</name>
    <dbReference type="NCBI Taxonomy" id="417102"/>
    <lineage>
        <taxon>Bacteria</taxon>
        <taxon>Bacillati</taxon>
        <taxon>Actinomycetota</taxon>
        <taxon>Actinomycetes</taxon>
        <taxon>Mycobacteriales</taxon>
        <taxon>Gordoniaceae</taxon>
        <taxon>Gordonia</taxon>
    </lineage>
</organism>
<evidence type="ECO:0000259" key="5">
    <source>
        <dbReference type="PROSITE" id="PS50977"/>
    </source>
</evidence>
<feature type="DNA-binding region" description="H-T-H motif" evidence="4">
    <location>
        <begin position="32"/>
        <end position="51"/>
    </location>
</feature>
<dbReference type="OrthoDB" id="3173376at2"/>
<dbReference type="SUPFAM" id="SSF46689">
    <property type="entry name" value="Homeodomain-like"/>
    <property type="match status" value="1"/>
</dbReference>
<proteinExistence type="predicted"/>
<dbReference type="InterPro" id="IPR025996">
    <property type="entry name" value="MT1864/Rv1816-like_C"/>
</dbReference>
<keyword evidence="3" id="KW-0804">Transcription</keyword>
<evidence type="ECO:0000256" key="4">
    <source>
        <dbReference type="PROSITE-ProRule" id="PRU00335"/>
    </source>
</evidence>
<dbReference type="Proteomes" id="UP000194632">
    <property type="component" value="Unassembled WGS sequence"/>
</dbReference>
<feature type="domain" description="HTH tetR-type" evidence="5">
    <location>
        <begin position="9"/>
        <end position="69"/>
    </location>
</feature>
<reference evidence="6 7" key="1">
    <citation type="submission" date="2017-05" db="EMBL/GenBank/DDBJ databases">
        <title>Biotechnological potential of actinobacteria isolated from South African environments.</title>
        <authorList>
            <person name="Le Roes-Hill M."/>
            <person name="Prins A."/>
            <person name="Durrell K.A."/>
        </authorList>
    </citation>
    <scope>NUCLEOTIDE SEQUENCE [LARGE SCALE GENOMIC DNA]</scope>
    <source>
        <strain evidence="6">BS2</strain>
    </source>
</reference>
<keyword evidence="7" id="KW-1185">Reference proteome</keyword>
<dbReference type="Pfam" id="PF13305">
    <property type="entry name" value="TetR_C_33"/>
    <property type="match status" value="1"/>
</dbReference>